<dbReference type="RefSeq" id="WP_258841394.1">
    <property type="nucleotide sequence ID" value="NZ_CP079199.1"/>
</dbReference>
<name>A0AAJ2P8Z2_9BACT</name>
<dbReference type="Proteomes" id="UP001286563">
    <property type="component" value="Unassembled WGS sequence"/>
</dbReference>
<evidence type="ECO:0000313" key="2">
    <source>
        <dbReference type="EMBL" id="MDW2898364.1"/>
    </source>
</evidence>
<gene>
    <name evidence="1" type="ORF">R7U35_03400</name>
    <name evidence="2" type="ORF">R7V77_03415</name>
</gene>
<accession>A0AAJ2P8Z2</accession>
<dbReference type="EMBL" id="JAWPFC010000011">
    <property type="protein sequence ID" value="MDW2893730.1"/>
    <property type="molecule type" value="Genomic_DNA"/>
</dbReference>
<sequence length="590" mass="70931">MEKRLDLVTKAKKQLIKLKYIEINIKSRCSIPNMIEDDVDLSFDCKYDDFPFPIFLYNYLCNGFNPNPIERIISLNYKQEDYVYNLKLEDIPKSAFFSKKLNNFHFYNDIRCLIGGWANIEYCEKNGKENLRLISELYSSCDSYDGKGFEEVVVVFENFDDIVKCEFSISYPAIFWKIFKSKTELKEIEALIIKEILESVPYAKPKNLANYHEKIFDFLSNRYEYGAEFVDINKAYLGQNVENIYNLLLKENYNFGEKTQIEPIQNVFTFETYENLLKKFDKYGIKKLNLNIENRDKFILSWFDKFGPEYRKYCIKLFAKVGQIYYDHANNWTNKIELIYLLQILFGPKYWIEDLDFYYPDEPDFLILPSWAKLKPENFEIFYLGGQEYGLFDEIISQFDSKKPVFWFQPYYKSAYGDGDAWILPIALKNFILLYVDGQKIYYWFGHSNLYDDIYQGKYEILKYYFKQKLVKLEQDIFLRDGNDPAFFVSRSPRQIDLDKNVIESSMEELILYRDALNKYLKEIDHEFGFFRHFIENTNLYSQQEKELILQQHLLFSWDNDDRTEYYNEIARVDFRGYKSKKYFEIEGES</sequence>
<dbReference type="AlphaFoldDB" id="A0AAJ2P8Z2"/>
<protein>
    <submittedName>
        <fullName evidence="2">Uncharacterized protein</fullName>
    </submittedName>
</protein>
<evidence type="ECO:0000313" key="1">
    <source>
        <dbReference type="EMBL" id="MDW2893730.1"/>
    </source>
</evidence>
<dbReference type="EMBL" id="JAWPEX010000011">
    <property type="protein sequence ID" value="MDW2898364.1"/>
    <property type="molecule type" value="Genomic_DNA"/>
</dbReference>
<proteinExistence type="predicted"/>
<organism evidence="2 3">
    <name type="scientific">Mesomycoplasma ovipneumoniae</name>
    <dbReference type="NCBI Taxonomy" id="29562"/>
    <lineage>
        <taxon>Bacteria</taxon>
        <taxon>Bacillati</taxon>
        <taxon>Mycoplasmatota</taxon>
        <taxon>Mycoplasmoidales</taxon>
        <taxon>Metamycoplasmataceae</taxon>
        <taxon>Mesomycoplasma</taxon>
    </lineage>
</organism>
<evidence type="ECO:0000313" key="3">
    <source>
        <dbReference type="Proteomes" id="UP001276398"/>
    </source>
</evidence>
<dbReference type="Proteomes" id="UP001276398">
    <property type="component" value="Unassembled WGS sequence"/>
</dbReference>
<comment type="caution">
    <text evidence="2">The sequence shown here is derived from an EMBL/GenBank/DDBJ whole genome shotgun (WGS) entry which is preliminary data.</text>
</comment>
<reference evidence="2" key="1">
    <citation type="submission" date="2023-10" db="EMBL/GenBank/DDBJ databases">
        <title>Genome sequences of Mycoplasma ovipneumoniae isolated from goats.</title>
        <authorList>
            <person name="Spergser J."/>
        </authorList>
    </citation>
    <scope>NUCLEOTIDE SEQUENCE</scope>
    <source>
        <strain evidence="1">168</strain>
        <strain evidence="2">279</strain>
    </source>
</reference>